<name>A0A1I6Q207_9BACI</name>
<dbReference type="SUPFAM" id="SSF55804">
    <property type="entry name" value="Phoshotransferase/anion transport protein"/>
    <property type="match status" value="1"/>
</dbReference>
<dbReference type="Proteomes" id="UP000199139">
    <property type="component" value="Unassembled WGS sequence"/>
</dbReference>
<evidence type="ECO:0000256" key="2">
    <source>
        <dbReference type="ARBA" id="ARBA00022448"/>
    </source>
</evidence>
<dbReference type="InterPro" id="IPR002178">
    <property type="entry name" value="PTS_EIIA_type-2_dom"/>
</dbReference>
<dbReference type="Proteomes" id="UP000321773">
    <property type="component" value="Unassembled WGS sequence"/>
</dbReference>
<keyword evidence="7" id="KW-0418">Kinase</keyword>
<evidence type="ECO:0000256" key="10">
    <source>
        <dbReference type="ARBA" id="ARBA00042072"/>
    </source>
</evidence>
<evidence type="ECO:0000256" key="8">
    <source>
        <dbReference type="ARBA" id="ARBA00037387"/>
    </source>
</evidence>
<protein>
    <recommendedName>
        <fullName evidence="9">Ascorbate-specific PTS system EIIA component</fullName>
    </recommendedName>
    <alternativeName>
        <fullName evidence="10">Ascorbate-specific phosphotransferase enzyme IIA component</fullName>
    </alternativeName>
</protein>
<comment type="function">
    <text evidence="8">The phosphoenolpyruvate-dependent sugar phosphotransferase system (sugar PTS), a major carbohydrate active transport system, catalyzes the phosphorylation of incoming sugar substrates concomitantly with their translocation across the cell membrane. The enzyme II UlaABC PTS system is involved in ascorbate transport.</text>
</comment>
<dbReference type="GO" id="GO:0016301">
    <property type="term" value="F:kinase activity"/>
    <property type="evidence" value="ECO:0007669"/>
    <property type="project" value="UniProtKB-KW"/>
</dbReference>
<feature type="domain" description="PTS EIIA type-2" evidence="11">
    <location>
        <begin position="3"/>
        <end position="144"/>
    </location>
</feature>
<dbReference type="InterPro" id="IPR016152">
    <property type="entry name" value="PTrfase/Anion_transptr"/>
</dbReference>
<evidence type="ECO:0000259" key="11">
    <source>
        <dbReference type="PROSITE" id="PS51094"/>
    </source>
</evidence>
<sequence length="147" mass="15919">MLKDYLQGRIQHKPEVEAWEASIKLAAKPLLDDGSIDDSYVSDMISNVHEFGSYIVIVPNFAMPHAQNKGGVKQDGMSLLKLDQPVMYPEDKPVSLVLVLGATSSSGHLDLISDLAGVLGDDDLRTALEEAGSVEEIEAIIANVEEE</sequence>
<reference evidence="12 15" key="2">
    <citation type="submission" date="2019-07" db="EMBL/GenBank/DDBJ databases">
        <title>Whole genome shotgun sequence of Halolactibacillus miurensis NBRC 100873.</title>
        <authorList>
            <person name="Hosoyama A."/>
            <person name="Uohara A."/>
            <person name="Ohji S."/>
            <person name="Ichikawa N."/>
        </authorList>
    </citation>
    <scope>NUCLEOTIDE SEQUENCE [LARGE SCALE GENOMIC DNA]</scope>
    <source>
        <strain evidence="12 15">NBRC 100873</strain>
    </source>
</reference>
<keyword evidence="15" id="KW-1185">Reference proteome</keyword>
<evidence type="ECO:0000313" key="15">
    <source>
        <dbReference type="Proteomes" id="UP000321773"/>
    </source>
</evidence>
<dbReference type="Pfam" id="PF00359">
    <property type="entry name" value="PTS_EIIA_2"/>
    <property type="match status" value="1"/>
</dbReference>
<evidence type="ECO:0000256" key="6">
    <source>
        <dbReference type="ARBA" id="ARBA00022683"/>
    </source>
</evidence>
<keyword evidence="2" id="KW-0813">Transport</keyword>
<dbReference type="GO" id="GO:0009401">
    <property type="term" value="P:phosphoenolpyruvate-dependent sugar phosphotransferase system"/>
    <property type="evidence" value="ECO:0007669"/>
    <property type="project" value="UniProtKB-KW"/>
</dbReference>
<dbReference type="PANTHER" id="PTHR36203:SF1">
    <property type="entry name" value="ASCORBATE-SPECIFIC PTS SYSTEM EIIA COMPONENT"/>
    <property type="match status" value="1"/>
</dbReference>
<evidence type="ECO:0000256" key="5">
    <source>
        <dbReference type="ARBA" id="ARBA00022679"/>
    </source>
</evidence>
<evidence type="ECO:0000256" key="9">
    <source>
        <dbReference type="ARBA" id="ARBA00041175"/>
    </source>
</evidence>
<dbReference type="STRING" id="306541.SAMN05421668_10341"/>
<dbReference type="EMBL" id="BJWJ01000002">
    <property type="protein sequence ID" value="GEM03343.1"/>
    <property type="molecule type" value="Genomic_DNA"/>
</dbReference>
<dbReference type="AlphaFoldDB" id="A0A1I6Q207"/>
<keyword evidence="4" id="KW-0597">Phosphoprotein</keyword>
<evidence type="ECO:0000256" key="4">
    <source>
        <dbReference type="ARBA" id="ARBA00022553"/>
    </source>
</evidence>
<evidence type="ECO:0000313" key="14">
    <source>
        <dbReference type="Proteomes" id="UP000199139"/>
    </source>
</evidence>
<dbReference type="PROSITE" id="PS51094">
    <property type="entry name" value="PTS_EIIA_TYPE_2"/>
    <property type="match status" value="1"/>
</dbReference>
<comment type="subcellular location">
    <subcellularLocation>
        <location evidence="1">Cytoplasm</location>
    </subcellularLocation>
</comment>
<organism evidence="13 14">
    <name type="scientific">Halolactibacillus miurensis</name>
    <dbReference type="NCBI Taxonomy" id="306541"/>
    <lineage>
        <taxon>Bacteria</taxon>
        <taxon>Bacillati</taxon>
        <taxon>Bacillota</taxon>
        <taxon>Bacilli</taxon>
        <taxon>Bacillales</taxon>
        <taxon>Bacillaceae</taxon>
        <taxon>Halolactibacillus</taxon>
    </lineage>
</organism>
<dbReference type="PANTHER" id="PTHR36203">
    <property type="entry name" value="ASCORBATE-SPECIFIC PTS SYSTEM EIIA COMPONENT"/>
    <property type="match status" value="1"/>
</dbReference>
<keyword evidence="3" id="KW-0963">Cytoplasm</keyword>
<dbReference type="RefSeq" id="WP_177220613.1">
    <property type="nucleotide sequence ID" value="NZ_BJWJ01000002.1"/>
</dbReference>
<evidence type="ECO:0000256" key="7">
    <source>
        <dbReference type="ARBA" id="ARBA00022777"/>
    </source>
</evidence>
<proteinExistence type="predicted"/>
<reference evidence="13 14" key="1">
    <citation type="submission" date="2016-10" db="EMBL/GenBank/DDBJ databases">
        <authorList>
            <person name="de Groot N.N."/>
        </authorList>
    </citation>
    <scope>NUCLEOTIDE SEQUENCE [LARGE SCALE GENOMIC DNA]</scope>
    <source>
        <strain evidence="13 14">DSM 17074</strain>
    </source>
</reference>
<accession>A0A1I6Q207</accession>
<keyword evidence="6" id="KW-0598">Phosphotransferase system</keyword>
<dbReference type="InterPro" id="IPR051351">
    <property type="entry name" value="Ascorbate-PTS_EIIA_comp"/>
</dbReference>
<dbReference type="Gene3D" id="3.40.930.10">
    <property type="entry name" value="Mannitol-specific EII, Chain A"/>
    <property type="match status" value="1"/>
</dbReference>
<evidence type="ECO:0000256" key="3">
    <source>
        <dbReference type="ARBA" id="ARBA00022490"/>
    </source>
</evidence>
<evidence type="ECO:0000313" key="12">
    <source>
        <dbReference type="EMBL" id="GEM03343.1"/>
    </source>
</evidence>
<gene>
    <name evidence="12" type="ORF">HMI01_03310</name>
    <name evidence="13" type="ORF">SAMN05421668_10341</name>
</gene>
<dbReference type="EMBL" id="FPAI01000003">
    <property type="protein sequence ID" value="SFS46442.1"/>
    <property type="molecule type" value="Genomic_DNA"/>
</dbReference>
<dbReference type="CDD" id="cd00211">
    <property type="entry name" value="PTS_IIA_fru"/>
    <property type="match status" value="1"/>
</dbReference>
<keyword evidence="5" id="KW-0808">Transferase</keyword>
<evidence type="ECO:0000256" key="1">
    <source>
        <dbReference type="ARBA" id="ARBA00004496"/>
    </source>
</evidence>
<evidence type="ECO:0000313" key="13">
    <source>
        <dbReference type="EMBL" id="SFS46442.1"/>
    </source>
</evidence>
<dbReference type="GO" id="GO:0005737">
    <property type="term" value="C:cytoplasm"/>
    <property type="evidence" value="ECO:0007669"/>
    <property type="project" value="UniProtKB-SubCell"/>
</dbReference>